<evidence type="ECO:0000313" key="1">
    <source>
        <dbReference type="EMBL" id="CAA2933498.1"/>
    </source>
</evidence>
<reference evidence="1 2" key="1">
    <citation type="submission" date="2019-12" db="EMBL/GenBank/DDBJ databases">
        <authorList>
            <person name="Alioto T."/>
            <person name="Alioto T."/>
            <person name="Gomez Garrido J."/>
        </authorList>
    </citation>
    <scope>NUCLEOTIDE SEQUENCE [LARGE SCALE GENOMIC DNA]</scope>
</reference>
<accession>A0A8S0P7V1</accession>
<comment type="caution">
    <text evidence="1">The sequence shown here is derived from an EMBL/GenBank/DDBJ whole genome shotgun (WGS) entry which is preliminary data.</text>
</comment>
<dbReference type="Proteomes" id="UP000594638">
    <property type="component" value="Unassembled WGS sequence"/>
</dbReference>
<proteinExistence type="predicted"/>
<keyword evidence="2" id="KW-1185">Reference proteome</keyword>
<organism evidence="1 2">
    <name type="scientific">Olea europaea subsp. europaea</name>
    <dbReference type="NCBI Taxonomy" id="158383"/>
    <lineage>
        <taxon>Eukaryota</taxon>
        <taxon>Viridiplantae</taxon>
        <taxon>Streptophyta</taxon>
        <taxon>Embryophyta</taxon>
        <taxon>Tracheophyta</taxon>
        <taxon>Spermatophyta</taxon>
        <taxon>Magnoliopsida</taxon>
        <taxon>eudicotyledons</taxon>
        <taxon>Gunneridae</taxon>
        <taxon>Pentapetalae</taxon>
        <taxon>asterids</taxon>
        <taxon>lamiids</taxon>
        <taxon>Lamiales</taxon>
        <taxon>Oleaceae</taxon>
        <taxon>Oleeae</taxon>
        <taxon>Olea</taxon>
    </lineage>
</organism>
<protein>
    <submittedName>
        <fullName evidence="1">Uncharacterized protein</fullName>
    </submittedName>
</protein>
<gene>
    <name evidence="1" type="ORF">OLEA9_A006405</name>
</gene>
<name>A0A8S0P7V1_OLEEU</name>
<sequence>MKFGEDEVSKSGEGEIEALASTFFEIEALTSRHSSKSKPSLLDCEDVEENMEDTHDEFLVERDVDENVADNVISVEEQTLGEDGLMVSDMGMMFKDEKELWGFYKVYACYVGFPVRKRNSEKGYDGKMKYLNLHM</sequence>
<evidence type="ECO:0000313" key="2">
    <source>
        <dbReference type="Proteomes" id="UP000594638"/>
    </source>
</evidence>
<dbReference type="AlphaFoldDB" id="A0A8S0P7V1"/>
<dbReference type="Gramene" id="OE9A006405T1">
    <property type="protein sequence ID" value="OE9A006405C1"/>
    <property type="gene ID" value="OE9A006405"/>
</dbReference>
<dbReference type="OrthoDB" id="751756at2759"/>
<dbReference type="EMBL" id="CACTIH010000004">
    <property type="protein sequence ID" value="CAA2933498.1"/>
    <property type="molecule type" value="Genomic_DNA"/>
</dbReference>